<dbReference type="GO" id="GO:0008115">
    <property type="term" value="F:sarcosine oxidase activity"/>
    <property type="evidence" value="ECO:0007669"/>
    <property type="project" value="UniProtKB-EC"/>
</dbReference>
<proteinExistence type="predicted"/>
<organism evidence="1 2">
    <name type="scientific">Paraburkholderia caribensis MBA4</name>
    <dbReference type="NCBI Taxonomy" id="1323664"/>
    <lineage>
        <taxon>Bacteria</taxon>
        <taxon>Pseudomonadati</taxon>
        <taxon>Pseudomonadota</taxon>
        <taxon>Betaproteobacteria</taxon>
        <taxon>Burkholderiales</taxon>
        <taxon>Burkholderiaceae</taxon>
        <taxon>Paraburkholderia</taxon>
    </lineage>
</organism>
<gene>
    <name evidence="1" type="ORF">K788_0001586</name>
</gene>
<keyword evidence="1" id="KW-0614">Plasmid</keyword>
<dbReference type="EMBL" id="CP012748">
    <property type="protein sequence ID" value="ALL70058.1"/>
    <property type="molecule type" value="Genomic_DNA"/>
</dbReference>
<reference evidence="1 2" key="1">
    <citation type="journal article" date="2014" name="Genome Announc.">
        <title>Draft Genome Sequence of the Haloacid-Degrading Burkholderia caribensis Strain MBA4.</title>
        <authorList>
            <person name="Pan Y."/>
            <person name="Kong K.F."/>
            <person name="Tsang J.S."/>
        </authorList>
    </citation>
    <scope>NUCLEOTIDE SEQUENCE [LARGE SCALE GENOMIC DNA]</scope>
    <source>
        <strain evidence="1 2">MBA4</strain>
        <plasmid evidence="2">Plasmid</plasmid>
    </source>
</reference>
<dbReference type="KEGG" id="bcai:K788_0001586"/>
<dbReference type="InterPro" id="IPR027266">
    <property type="entry name" value="TrmE/GcvT-like"/>
</dbReference>
<sequence>MNAPLRMSPVCDAWKTASAQWSVRENMRVEERVDAADSTRAATLGIADVSFLVRTGFKGQGVAAWLQAQDIPVPEQPNSWAPLAGGGVVLRLGVSEYLIEDGLTQGSSARMAHLETPVHVYPVLHQDVALVLCGEAVNELLLQTCNVNFGALDLAARPVVLTSMAGVAVTVMPGARAGRPYYRVWADGTYGLYLWETLAGIAGELGGGPVGVAAITDIDQSATR</sequence>
<dbReference type="AlphaFoldDB" id="A0A0P0RMI0"/>
<dbReference type="SUPFAM" id="SSF103025">
    <property type="entry name" value="Folate-binding domain"/>
    <property type="match status" value="1"/>
</dbReference>
<dbReference type="Proteomes" id="UP000019146">
    <property type="component" value="Plasmid unnamed"/>
</dbReference>
<accession>A0A0P0RMI0</accession>
<evidence type="ECO:0000313" key="2">
    <source>
        <dbReference type="Proteomes" id="UP000019146"/>
    </source>
</evidence>
<geneLocation type="plasmid" evidence="2"/>
<dbReference type="Gene3D" id="3.30.1360.120">
    <property type="entry name" value="Probable tRNA modification gtpase trme, domain 1"/>
    <property type="match status" value="1"/>
</dbReference>
<dbReference type="RefSeq" id="WP_035994943.1">
    <property type="nucleotide sequence ID" value="NZ_CP012748.1"/>
</dbReference>
<keyword evidence="1" id="KW-0560">Oxidoreductase</keyword>
<protein>
    <submittedName>
        <fullName evidence="1">N-methylglutamate dehydrogenase subunit D</fullName>
        <ecNumber evidence="1">1.5.3.1</ecNumber>
    </submittedName>
</protein>
<name>A0A0P0RMI0_9BURK</name>
<dbReference type="EC" id="1.5.3.1" evidence="1"/>
<evidence type="ECO:0000313" key="1">
    <source>
        <dbReference type="EMBL" id="ALL70058.1"/>
    </source>
</evidence>
<dbReference type="GeneID" id="69973564"/>